<keyword evidence="1" id="KW-0548">Nucleotidyltransferase</keyword>
<name>A0A1B8P5S1_HALEL</name>
<reference evidence="1" key="1">
    <citation type="submission" date="2016-06" db="EMBL/GenBank/DDBJ databases">
        <title>Genome sequence of halotolerant plant growth promoting strain of Halomonas elongata HEK1 isolated from salterns of Rann of Kutch, Gujarat, India.</title>
        <authorList>
            <person name="Gaba S."/>
            <person name="Singh R.N."/>
            <person name="Abrol S."/>
            <person name="Kaushik R."/>
            <person name="Saxena A.K."/>
        </authorList>
    </citation>
    <scope>NUCLEOTIDE SEQUENCE [LARGE SCALE GENOMIC DNA]</scope>
    <source>
        <strain evidence="1">HEK1</strain>
    </source>
</reference>
<dbReference type="AlphaFoldDB" id="A0A1B8P5S1"/>
<sequence length="47" mass="5291">MIRGAAEAAEGGPGEVDWANFEVELNALVRKYFPHWEAKDISQLMSR</sequence>
<organism evidence="1">
    <name type="scientific">Halomonas elongata</name>
    <dbReference type="NCBI Taxonomy" id="2746"/>
    <lineage>
        <taxon>Bacteria</taxon>
        <taxon>Pseudomonadati</taxon>
        <taxon>Pseudomonadota</taxon>
        <taxon>Gammaproteobacteria</taxon>
        <taxon>Oceanospirillales</taxon>
        <taxon>Halomonadaceae</taxon>
        <taxon>Halomonas</taxon>
    </lineage>
</organism>
<dbReference type="EC" id="2.7.7.4" evidence="1"/>
<dbReference type="EMBL" id="MAJD01000001">
    <property type="protein sequence ID" value="OBX37563.1"/>
    <property type="molecule type" value="Genomic_DNA"/>
</dbReference>
<protein>
    <submittedName>
        <fullName evidence="1">Sulfate adenylyltransferase subunit 1</fullName>
        <ecNumber evidence="1">2.7.7.4</ecNumber>
    </submittedName>
</protein>
<gene>
    <name evidence="1" type="primary">cysN_1</name>
    <name evidence="1" type="ORF">A8U91_01935</name>
</gene>
<accession>A0A1B8P5S1</accession>
<keyword evidence="1" id="KW-0808">Transferase</keyword>
<dbReference type="PATRIC" id="fig|2746.7.peg.1982"/>
<dbReference type="GO" id="GO:0004781">
    <property type="term" value="F:sulfate adenylyltransferase (ATP) activity"/>
    <property type="evidence" value="ECO:0007669"/>
    <property type="project" value="UniProtKB-EC"/>
</dbReference>
<proteinExistence type="predicted"/>
<evidence type="ECO:0000313" key="1">
    <source>
        <dbReference type="EMBL" id="OBX37563.1"/>
    </source>
</evidence>
<comment type="caution">
    <text evidence="1">The sequence shown here is derived from an EMBL/GenBank/DDBJ whole genome shotgun (WGS) entry which is preliminary data.</text>
</comment>
<dbReference type="Proteomes" id="UP000092504">
    <property type="component" value="Unassembled WGS sequence"/>
</dbReference>